<reference evidence="1 2" key="1">
    <citation type="journal article" date="2016" name="Nat. Commun.">
        <title>Thousands of microbial genomes shed light on interconnected biogeochemical processes in an aquifer system.</title>
        <authorList>
            <person name="Anantharaman K."/>
            <person name="Brown C.T."/>
            <person name="Hug L.A."/>
            <person name="Sharon I."/>
            <person name="Castelle C.J."/>
            <person name="Probst A.J."/>
            <person name="Thomas B.C."/>
            <person name="Singh A."/>
            <person name="Wilkins M.J."/>
            <person name="Karaoz U."/>
            <person name="Brodie E.L."/>
            <person name="Williams K.H."/>
            <person name="Hubbard S.S."/>
            <person name="Banfield J.F."/>
        </authorList>
    </citation>
    <scope>NUCLEOTIDE SEQUENCE [LARGE SCALE GENOMIC DNA]</scope>
</reference>
<evidence type="ECO:0000313" key="1">
    <source>
        <dbReference type="EMBL" id="OGD03513.1"/>
    </source>
</evidence>
<comment type="caution">
    <text evidence="1">The sequence shown here is derived from an EMBL/GenBank/DDBJ whole genome shotgun (WGS) entry which is preliminary data.</text>
</comment>
<sequence length="264" mass="30218">MKPGLTAKSAIDRFFPDFWCNPADVLLRASEVVIWSRQKLEAPILDIGCGDGSTGARLFAGRKIDMGIDLVGSDIPLAQACGVYKKAIQADATHMPFKNASFATVTCNSTIEHIEKDIKAISEFSRVLKPNGRLLITTTSTRLLETLKQLLTPDEVEKLNNRLAHFHYRSKDEWRKILRKHGLTMVEHHYYLPPEKIAAWLKIFKISTARIYHRELWSYLRDSPYGKLAPKNLITRFLKFYLPKHIATDFSENGTWQYIIARKS</sequence>
<name>A0A1F4ZB92_9BACT</name>
<dbReference type="InterPro" id="IPR029063">
    <property type="entry name" value="SAM-dependent_MTases_sf"/>
</dbReference>
<dbReference type="AlphaFoldDB" id="A0A1F4ZB92"/>
<protein>
    <recommendedName>
        <fullName evidence="3">Methyltransferase type 11 domain-containing protein</fullName>
    </recommendedName>
</protein>
<dbReference type="Pfam" id="PF13489">
    <property type="entry name" value="Methyltransf_23"/>
    <property type="match status" value="1"/>
</dbReference>
<dbReference type="PANTHER" id="PTHR43591">
    <property type="entry name" value="METHYLTRANSFERASE"/>
    <property type="match status" value="1"/>
</dbReference>
<dbReference type="Proteomes" id="UP000177080">
    <property type="component" value="Unassembled WGS sequence"/>
</dbReference>
<evidence type="ECO:0000313" key="2">
    <source>
        <dbReference type="Proteomes" id="UP000177080"/>
    </source>
</evidence>
<gene>
    <name evidence="1" type="ORF">A2989_02710</name>
</gene>
<organism evidence="1 2">
    <name type="scientific">Candidatus Amesbacteria bacterium RIFCSPLOWO2_01_FULL_48_25</name>
    <dbReference type="NCBI Taxonomy" id="1797259"/>
    <lineage>
        <taxon>Bacteria</taxon>
        <taxon>Candidatus Amesiibacteriota</taxon>
    </lineage>
</organism>
<accession>A0A1F4ZB92</accession>
<dbReference type="PANTHER" id="PTHR43591:SF110">
    <property type="entry name" value="RHODANESE DOMAIN-CONTAINING PROTEIN"/>
    <property type="match status" value="1"/>
</dbReference>
<evidence type="ECO:0008006" key="3">
    <source>
        <dbReference type="Google" id="ProtNLM"/>
    </source>
</evidence>
<dbReference type="SUPFAM" id="SSF53335">
    <property type="entry name" value="S-adenosyl-L-methionine-dependent methyltransferases"/>
    <property type="match status" value="1"/>
</dbReference>
<dbReference type="EMBL" id="MEXN01000006">
    <property type="protein sequence ID" value="OGD03513.1"/>
    <property type="molecule type" value="Genomic_DNA"/>
</dbReference>
<dbReference type="CDD" id="cd02440">
    <property type="entry name" value="AdoMet_MTases"/>
    <property type="match status" value="1"/>
</dbReference>
<proteinExistence type="predicted"/>
<dbReference type="Gene3D" id="3.40.50.150">
    <property type="entry name" value="Vaccinia Virus protein VP39"/>
    <property type="match status" value="1"/>
</dbReference>
<dbReference type="STRING" id="1797259.A2989_02710"/>